<gene>
    <name evidence="12" type="primary">RAMP1</name>
    <name evidence="12" type="ORF">BLAG_LOCUS3136</name>
</gene>
<evidence type="ECO:0000256" key="10">
    <source>
        <dbReference type="ARBA" id="ARBA00023170"/>
    </source>
</evidence>
<evidence type="ECO:0000256" key="1">
    <source>
        <dbReference type="ARBA" id="ARBA00004251"/>
    </source>
</evidence>
<dbReference type="GO" id="GO:0006886">
    <property type="term" value="P:intracellular protein transport"/>
    <property type="evidence" value="ECO:0007669"/>
    <property type="project" value="InterPro"/>
</dbReference>
<dbReference type="GO" id="GO:0005886">
    <property type="term" value="C:plasma membrane"/>
    <property type="evidence" value="ECO:0007669"/>
    <property type="project" value="UniProtKB-SubCell"/>
</dbReference>
<dbReference type="GO" id="GO:0072659">
    <property type="term" value="P:protein localization to plasma membrane"/>
    <property type="evidence" value="ECO:0007669"/>
    <property type="project" value="TreeGrafter"/>
</dbReference>
<name>A0A8J9WFR5_BRALA</name>
<dbReference type="PANTHER" id="PTHR14076:SF7">
    <property type="entry name" value="RECEPTOR ACTIVITY-MODIFYING PROTEIN 1-LIKE"/>
    <property type="match status" value="1"/>
</dbReference>
<keyword evidence="13" id="KW-1185">Reference proteome</keyword>
<keyword evidence="10" id="KW-0675">Receptor</keyword>
<dbReference type="GO" id="GO:0032870">
    <property type="term" value="P:cellular response to hormone stimulus"/>
    <property type="evidence" value="ECO:0007669"/>
    <property type="project" value="TreeGrafter"/>
</dbReference>
<keyword evidence="8 11" id="KW-0472">Membrane</keyword>
<keyword evidence="7 11" id="KW-1133">Transmembrane helix</keyword>
<keyword evidence="9" id="KW-1015">Disulfide bond</keyword>
<comment type="similarity">
    <text evidence="2">Belongs to the RAMP family.</text>
</comment>
<dbReference type="GO" id="GO:0006816">
    <property type="term" value="P:calcium ion transport"/>
    <property type="evidence" value="ECO:0007669"/>
    <property type="project" value="TreeGrafter"/>
</dbReference>
<evidence type="ECO:0000256" key="4">
    <source>
        <dbReference type="ARBA" id="ARBA00022475"/>
    </source>
</evidence>
<dbReference type="GO" id="GO:0008277">
    <property type="term" value="P:regulation of G protein-coupled receptor signaling pathway"/>
    <property type="evidence" value="ECO:0007669"/>
    <property type="project" value="InterPro"/>
</dbReference>
<evidence type="ECO:0000256" key="2">
    <source>
        <dbReference type="ARBA" id="ARBA00007087"/>
    </source>
</evidence>
<protein>
    <submittedName>
        <fullName evidence="12">RAMP1 protein</fullName>
    </submittedName>
</protein>
<dbReference type="InterPro" id="IPR006985">
    <property type="entry name" value="RAMP"/>
</dbReference>
<dbReference type="GO" id="GO:0031623">
    <property type="term" value="P:receptor internalization"/>
    <property type="evidence" value="ECO:0007669"/>
    <property type="project" value="TreeGrafter"/>
</dbReference>
<dbReference type="GO" id="GO:0015026">
    <property type="term" value="F:coreceptor activity"/>
    <property type="evidence" value="ECO:0007669"/>
    <property type="project" value="InterPro"/>
</dbReference>
<dbReference type="GO" id="GO:0043235">
    <property type="term" value="C:receptor complex"/>
    <property type="evidence" value="ECO:0007669"/>
    <property type="project" value="TreeGrafter"/>
</dbReference>
<proteinExistence type="inferred from homology"/>
<dbReference type="OrthoDB" id="10025080at2759"/>
<sequence length="270" mass="30783">MFSSMLDIEAYHLTIALFSAMVIGIEGDCNMTSFQMELIRSVDSFISDAHGAATETRDESISPYCRRYMDVLTCSELLLAEMSGCNSLEIQEAFPTLRDAGQESEDCGLQGNFTWYNSTEDDFLHEDVLTRCREWIYRGYLQTCTERFAQTIIAFEQTELCVWPGEQVEPYMELAECAHHAGRLTFNLESLQYDHFMKAIHQKFYRHCHDWRNRGEFDPPSDVLAACVAAPTVAALVAAILLATWDLLLGRKQRMPVTTDTDNDDTGYEQ</sequence>
<evidence type="ECO:0000256" key="5">
    <source>
        <dbReference type="ARBA" id="ARBA00022692"/>
    </source>
</evidence>
<keyword evidence="6" id="KW-0732">Signal</keyword>
<evidence type="ECO:0000256" key="7">
    <source>
        <dbReference type="ARBA" id="ARBA00022989"/>
    </source>
</evidence>
<accession>A0A8J9WFR5</accession>
<evidence type="ECO:0000313" key="13">
    <source>
        <dbReference type="Proteomes" id="UP000838412"/>
    </source>
</evidence>
<keyword evidence="4" id="KW-1003">Cell membrane</keyword>
<feature type="transmembrane region" description="Helical" evidence="11">
    <location>
        <begin position="223"/>
        <end position="245"/>
    </location>
</feature>
<evidence type="ECO:0000256" key="9">
    <source>
        <dbReference type="ARBA" id="ARBA00023157"/>
    </source>
</evidence>
<evidence type="ECO:0000256" key="3">
    <source>
        <dbReference type="ARBA" id="ARBA00022448"/>
    </source>
</evidence>
<dbReference type="EMBL" id="OV696695">
    <property type="protein sequence ID" value="CAH1238619.1"/>
    <property type="molecule type" value="Genomic_DNA"/>
</dbReference>
<evidence type="ECO:0000256" key="11">
    <source>
        <dbReference type="SAM" id="Phobius"/>
    </source>
</evidence>
<dbReference type="GO" id="GO:0009986">
    <property type="term" value="C:cell surface"/>
    <property type="evidence" value="ECO:0007669"/>
    <property type="project" value="TreeGrafter"/>
</dbReference>
<evidence type="ECO:0000256" key="6">
    <source>
        <dbReference type="ARBA" id="ARBA00022729"/>
    </source>
</evidence>
<dbReference type="AlphaFoldDB" id="A0A8J9WFR5"/>
<comment type="subcellular location">
    <subcellularLocation>
        <location evidence="1">Cell membrane</location>
        <topology evidence="1">Single-pass type I membrane protein</topology>
    </subcellularLocation>
</comment>
<dbReference type="Proteomes" id="UP000838412">
    <property type="component" value="Chromosome 10"/>
</dbReference>
<dbReference type="GO" id="GO:0007186">
    <property type="term" value="P:G protein-coupled receptor signaling pathway"/>
    <property type="evidence" value="ECO:0007669"/>
    <property type="project" value="TreeGrafter"/>
</dbReference>
<keyword evidence="5 11" id="KW-0812">Transmembrane</keyword>
<keyword evidence="3" id="KW-0813">Transport</keyword>
<reference evidence="12" key="1">
    <citation type="submission" date="2022-01" db="EMBL/GenBank/DDBJ databases">
        <authorList>
            <person name="Braso-Vives M."/>
        </authorList>
    </citation>
    <scope>NUCLEOTIDE SEQUENCE</scope>
</reference>
<organism evidence="12 13">
    <name type="scientific">Branchiostoma lanceolatum</name>
    <name type="common">Common lancelet</name>
    <name type="synonym">Amphioxus lanceolatum</name>
    <dbReference type="NCBI Taxonomy" id="7740"/>
    <lineage>
        <taxon>Eukaryota</taxon>
        <taxon>Metazoa</taxon>
        <taxon>Chordata</taxon>
        <taxon>Cephalochordata</taxon>
        <taxon>Leptocardii</taxon>
        <taxon>Amphioxiformes</taxon>
        <taxon>Branchiostomatidae</taxon>
        <taxon>Branchiostoma</taxon>
    </lineage>
</organism>
<dbReference type="Pfam" id="PF04901">
    <property type="entry name" value="RAMP"/>
    <property type="match status" value="1"/>
</dbReference>
<evidence type="ECO:0000313" key="12">
    <source>
        <dbReference type="EMBL" id="CAH1238619.1"/>
    </source>
</evidence>
<dbReference type="InterPro" id="IPR038126">
    <property type="entry name" value="RAMP_sf"/>
</dbReference>
<evidence type="ECO:0000256" key="8">
    <source>
        <dbReference type="ARBA" id="ARBA00023136"/>
    </source>
</evidence>
<dbReference type="Gene3D" id="1.10.150.510">
    <property type="entry name" value="Receptor activity modifying family"/>
    <property type="match status" value="1"/>
</dbReference>
<dbReference type="PANTHER" id="PTHR14076">
    <property type="entry name" value="RECEPTOR ACTIVITY MODIFYING PROTEIN RAMP"/>
    <property type="match status" value="1"/>
</dbReference>